<dbReference type="GO" id="GO:0016887">
    <property type="term" value="F:ATP hydrolysis activity"/>
    <property type="evidence" value="ECO:0007669"/>
    <property type="project" value="InterPro"/>
</dbReference>
<evidence type="ECO:0000256" key="1">
    <source>
        <dbReference type="ARBA" id="ARBA00022448"/>
    </source>
</evidence>
<dbReference type="PANTHER" id="PTHR42798:SF2">
    <property type="entry name" value="ABC TRANSPORTER ATP-BINDING PROTEIN MG467-RELATED"/>
    <property type="match status" value="1"/>
</dbReference>
<dbReference type="GO" id="GO:0098796">
    <property type="term" value="C:membrane protein complex"/>
    <property type="evidence" value="ECO:0007669"/>
    <property type="project" value="UniProtKB-ARBA"/>
</dbReference>
<dbReference type="Proteomes" id="UP000011135">
    <property type="component" value="Unassembled WGS sequence"/>
</dbReference>
<evidence type="ECO:0000256" key="5">
    <source>
        <dbReference type="ARBA" id="ARBA00038388"/>
    </source>
</evidence>
<dbReference type="FunFam" id="3.40.50.300:FF:000032">
    <property type="entry name" value="Export ABC transporter ATP-binding protein"/>
    <property type="match status" value="1"/>
</dbReference>
<dbReference type="InterPro" id="IPR003593">
    <property type="entry name" value="AAA+_ATPase"/>
</dbReference>
<evidence type="ECO:0000256" key="4">
    <source>
        <dbReference type="ARBA" id="ARBA00022967"/>
    </source>
</evidence>
<keyword evidence="2" id="KW-0547">Nucleotide-binding</keyword>
<dbReference type="InterPro" id="IPR017911">
    <property type="entry name" value="MacB-like_ATP-bd"/>
</dbReference>
<dbReference type="OrthoDB" id="1114670at2"/>
<evidence type="ECO:0000313" key="7">
    <source>
        <dbReference type="EMBL" id="ELR73204.1"/>
    </source>
</evidence>
<evidence type="ECO:0000313" key="8">
    <source>
        <dbReference type="Proteomes" id="UP000011135"/>
    </source>
</evidence>
<dbReference type="SMART" id="SM00382">
    <property type="entry name" value="AAA"/>
    <property type="match status" value="1"/>
</dbReference>
<evidence type="ECO:0000256" key="3">
    <source>
        <dbReference type="ARBA" id="ARBA00022840"/>
    </source>
</evidence>
<sequence>MSDILVVQNLSKSFSSGNKTLTVLDDISFSVEEGASVSIVGPSGSGKTTLLGLCAGLDVATSGTVSLVGMKLNALDEDDRAYVRNQHVGFIFQNFQLLPTLTALENVTVPLELRGEKGFKPKGEELLDRVGLGDRMQHYPSQLSGGEQQRVALARAFISSPKILFADEPTGNLDEDTAHHVTDILFNINKEEGTTLVLVTHNMELAENTERILQIRGGKLVADRKSLTAS</sequence>
<evidence type="ECO:0000259" key="6">
    <source>
        <dbReference type="PROSITE" id="PS50893"/>
    </source>
</evidence>
<dbReference type="InterPro" id="IPR003439">
    <property type="entry name" value="ABC_transporter-like_ATP-bd"/>
</dbReference>
<keyword evidence="3 7" id="KW-0067">ATP-binding</keyword>
<dbReference type="SUPFAM" id="SSF52540">
    <property type="entry name" value="P-loop containing nucleoside triphosphate hydrolases"/>
    <property type="match status" value="1"/>
</dbReference>
<accession>L8JZT9</accession>
<dbReference type="CDD" id="cd03255">
    <property type="entry name" value="ABC_MJ0796_LolCDE_FtsE"/>
    <property type="match status" value="1"/>
</dbReference>
<dbReference type="RefSeq" id="WP_009578223.1">
    <property type="nucleotide sequence ID" value="NZ_AMZN01000008.1"/>
</dbReference>
<keyword evidence="4" id="KW-1278">Translocase</keyword>
<keyword evidence="8" id="KW-1185">Reference proteome</keyword>
<dbReference type="GO" id="GO:0022857">
    <property type="term" value="F:transmembrane transporter activity"/>
    <property type="evidence" value="ECO:0007669"/>
    <property type="project" value="UniProtKB-ARBA"/>
</dbReference>
<dbReference type="STRING" id="1237149.C900_05253"/>
<gene>
    <name evidence="7" type="ORF">C900_05253</name>
</gene>
<dbReference type="PATRIC" id="fig|1237149.3.peg.767"/>
<dbReference type="GO" id="GO:0005524">
    <property type="term" value="F:ATP binding"/>
    <property type="evidence" value="ECO:0007669"/>
    <property type="project" value="UniProtKB-KW"/>
</dbReference>
<dbReference type="PANTHER" id="PTHR42798">
    <property type="entry name" value="LIPOPROTEIN-RELEASING SYSTEM ATP-BINDING PROTEIN LOLD"/>
    <property type="match status" value="1"/>
</dbReference>
<organism evidence="7 8">
    <name type="scientific">Fulvivirga imtechensis AK7</name>
    <dbReference type="NCBI Taxonomy" id="1237149"/>
    <lineage>
        <taxon>Bacteria</taxon>
        <taxon>Pseudomonadati</taxon>
        <taxon>Bacteroidota</taxon>
        <taxon>Cytophagia</taxon>
        <taxon>Cytophagales</taxon>
        <taxon>Fulvivirgaceae</taxon>
        <taxon>Fulvivirga</taxon>
    </lineage>
</organism>
<dbReference type="AlphaFoldDB" id="L8JZT9"/>
<proteinExistence type="inferred from homology"/>
<keyword evidence="1" id="KW-0813">Transport</keyword>
<dbReference type="InterPro" id="IPR017871">
    <property type="entry name" value="ABC_transporter-like_CS"/>
</dbReference>
<dbReference type="Pfam" id="PF00005">
    <property type="entry name" value="ABC_tran"/>
    <property type="match status" value="1"/>
</dbReference>
<feature type="domain" description="ABC transporter" evidence="6">
    <location>
        <begin position="5"/>
        <end position="229"/>
    </location>
</feature>
<dbReference type="InterPro" id="IPR027417">
    <property type="entry name" value="P-loop_NTPase"/>
</dbReference>
<dbReference type="Gene3D" id="3.40.50.300">
    <property type="entry name" value="P-loop containing nucleotide triphosphate hydrolases"/>
    <property type="match status" value="1"/>
</dbReference>
<comment type="caution">
    <text evidence="7">The sequence shown here is derived from an EMBL/GenBank/DDBJ whole genome shotgun (WGS) entry which is preliminary data.</text>
</comment>
<name>L8JZT9_9BACT</name>
<protein>
    <submittedName>
        <fullName evidence="7">ABC transporter, ATP-binding protein</fullName>
    </submittedName>
</protein>
<reference evidence="7 8" key="1">
    <citation type="submission" date="2012-12" db="EMBL/GenBank/DDBJ databases">
        <title>Genome assembly of Fulvivirga imtechensis AK7.</title>
        <authorList>
            <person name="Nupur N."/>
            <person name="Khatri I."/>
            <person name="Kumar R."/>
            <person name="Subramanian S."/>
            <person name="Pinnaka A."/>
        </authorList>
    </citation>
    <scope>NUCLEOTIDE SEQUENCE [LARGE SCALE GENOMIC DNA]</scope>
    <source>
        <strain evidence="7 8">AK7</strain>
    </source>
</reference>
<dbReference type="EMBL" id="AMZN01000008">
    <property type="protein sequence ID" value="ELR73204.1"/>
    <property type="molecule type" value="Genomic_DNA"/>
</dbReference>
<dbReference type="PROSITE" id="PS00211">
    <property type="entry name" value="ABC_TRANSPORTER_1"/>
    <property type="match status" value="1"/>
</dbReference>
<evidence type="ECO:0000256" key="2">
    <source>
        <dbReference type="ARBA" id="ARBA00022741"/>
    </source>
</evidence>
<dbReference type="eggNOG" id="COG4181">
    <property type="taxonomic scope" value="Bacteria"/>
</dbReference>
<comment type="similarity">
    <text evidence="5">Belongs to the ABC transporter superfamily. Macrolide exporter (TC 3.A.1.122) family.</text>
</comment>
<dbReference type="PROSITE" id="PS50893">
    <property type="entry name" value="ABC_TRANSPORTER_2"/>
    <property type="match status" value="1"/>
</dbReference>